<proteinExistence type="predicted"/>
<protein>
    <submittedName>
        <fullName evidence="2">Quinol monooxygenase</fullName>
        <ecNumber evidence="2">1.-.-.-</ecNumber>
    </submittedName>
</protein>
<dbReference type="InterPro" id="IPR007138">
    <property type="entry name" value="ABM_dom"/>
</dbReference>
<keyword evidence="3" id="KW-1185">Reference proteome</keyword>
<dbReference type="PANTHER" id="PTHR33336:SF15">
    <property type="entry name" value="ABM DOMAIN-CONTAINING PROTEIN"/>
    <property type="match status" value="1"/>
</dbReference>
<dbReference type="InterPro" id="IPR050744">
    <property type="entry name" value="AI-2_Isomerase_LsrG"/>
</dbReference>
<evidence type="ECO:0000259" key="1">
    <source>
        <dbReference type="PROSITE" id="PS51725"/>
    </source>
</evidence>
<dbReference type="PROSITE" id="PS51725">
    <property type="entry name" value="ABM"/>
    <property type="match status" value="1"/>
</dbReference>
<dbReference type="InterPro" id="IPR011008">
    <property type="entry name" value="Dimeric_a/b-barrel"/>
</dbReference>
<dbReference type="Gene3D" id="3.30.70.100">
    <property type="match status" value="1"/>
</dbReference>
<dbReference type="PANTHER" id="PTHR33336">
    <property type="entry name" value="QUINOL MONOOXYGENASE YGIN-RELATED"/>
    <property type="match status" value="1"/>
</dbReference>
<comment type="caution">
    <text evidence="2">The sequence shown here is derived from an EMBL/GenBank/DDBJ whole genome shotgun (WGS) entry which is preliminary data.</text>
</comment>
<organism evidence="2 3">
    <name type="scientific">Pedobacter albus</name>
    <dbReference type="NCBI Taxonomy" id="3113905"/>
    <lineage>
        <taxon>Bacteria</taxon>
        <taxon>Pseudomonadati</taxon>
        <taxon>Bacteroidota</taxon>
        <taxon>Sphingobacteriia</taxon>
        <taxon>Sphingobacteriales</taxon>
        <taxon>Sphingobacteriaceae</taxon>
        <taxon>Pedobacter</taxon>
    </lineage>
</organism>
<dbReference type="EC" id="1.-.-.-" evidence="2"/>
<evidence type="ECO:0000313" key="3">
    <source>
        <dbReference type="Proteomes" id="UP001336835"/>
    </source>
</evidence>
<dbReference type="EMBL" id="JAZDQT010000003">
    <property type="protein sequence ID" value="MEE1946998.1"/>
    <property type="molecule type" value="Genomic_DNA"/>
</dbReference>
<dbReference type="Pfam" id="PF03992">
    <property type="entry name" value="ABM"/>
    <property type="match status" value="1"/>
</dbReference>
<keyword evidence="2" id="KW-0560">Oxidoreductase</keyword>
<evidence type="ECO:0000313" key="2">
    <source>
        <dbReference type="EMBL" id="MEE1946998.1"/>
    </source>
</evidence>
<dbReference type="RefSeq" id="WP_330109285.1">
    <property type="nucleotide sequence ID" value="NZ_JAZDQT010000003.1"/>
</dbReference>
<gene>
    <name evidence="2" type="ORF">VRU48_17875</name>
</gene>
<reference evidence="2 3" key="1">
    <citation type="submission" date="2024-01" db="EMBL/GenBank/DDBJ databases">
        <title>Pedobacter sp. nov., isolated from fresh soil.</title>
        <authorList>
            <person name="Le N.T.T."/>
        </authorList>
    </citation>
    <scope>NUCLEOTIDE SEQUENCE [LARGE SCALE GENOMIC DNA]</scope>
    <source>
        <strain evidence="2 3">KR3-3</strain>
    </source>
</reference>
<feature type="domain" description="ABM" evidence="1">
    <location>
        <begin position="3"/>
        <end position="91"/>
    </location>
</feature>
<name>A0ABU7IBY1_9SPHI</name>
<keyword evidence="2" id="KW-0503">Monooxygenase</keyword>
<dbReference type="Proteomes" id="UP001336835">
    <property type="component" value="Unassembled WGS sequence"/>
</dbReference>
<accession>A0ABU7IBY1</accession>
<sequence length="96" mass="10672">MSIYLTALVKSKPGKAEELKAVLQNMVVHSRQETACIQYDLHQSTDDENLFIFQEEWTSAEGLAAHNQQAYITGFATVAPELTESAPVIYLTQKLG</sequence>
<dbReference type="GO" id="GO:0004497">
    <property type="term" value="F:monooxygenase activity"/>
    <property type="evidence" value="ECO:0007669"/>
    <property type="project" value="UniProtKB-KW"/>
</dbReference>
<dbReference type="SUPFAM" id="SSF54909">
    <property type="entry name" value="Dimeric alpha+beta barrel"/>
    <property type="match status" value="1"/>
</dbReference>